<dbReference type="Gene3D" id="3.30.70.1230">
    <property type="entry name" value="Nucleotide cyclase"/>
    <property type="match status" value="1"/>
</dbReference>
<dbReference type="InterPro" id="IPR001054">
    <property type="entry name" value="A/G_cyclase"/>
</dbReference>
<dbReference type="SMART" id="SM00091">
    <property type="entry name" value="PAS"/>
    <property type="match status" value="1"/>
</dbReference>
<organism evidence="4 5">
    <name type="scientific">Leptospira wolffii</name>
    <dbReference type="NCBI Taxonomy" id="409998"/>
    <lineage>
        <taxon>Bacteria</taxon>
        <taxon>Pseudomonadati</taxon>
        <taxon>Spirochaetota</taxon>
        <taxon>Spirochaetia</taxon>
        <taxon>Leptospirales</taxon>
        <taxon>Leptospiraceae</taxon>
        <taxon>Leptospira</taxon>
    </lineage>
</organism>
<dbReference type="SMART" id="SM00086">
    <property type="entry name" value="PAC"/>
    <property type="match status" value="1"/>
</dbReference>
<dbReference type="CDD" id="cd00130">
    <property type="entry name" value="PAS"/>
    <property type="match status" value="1"/>
</dbReference>
<feature type="domain" description="PAC" evidence="2">
    <location>
        <begin position="91"/>
        <end position="145"/>
    </location>
</feature>
<gene>
    <name evidence="4" type="ORF">CH371_05310</name>
</gene>
<dbReference type="PROSITE" id="PS50125">
    <property type="entry name" value="GUANYLATE_CYCLASE_2"/>
    <property type="match status" value="1"/>
</dbReference>
<dbReference type="PANTHER" id="PTHR43081">
    <property type="entry name" value="ADENYLATE CYCLASE, TERMINAL-DIFFERENTIATION SPECIFIC-RELATED"/>
    <property type="match status" value="1"/>
</dbReference>
<dbReference type="InterPro" id="IPR029787">
    <property type="entry name" value="Nucleotide_cyclase"/>
</dbReference>
<evidence type="ECO:0000313" key="4">
    <source>
        <dbReference type="EMBL" id="PJZ67440.1"/>
    </source>
</evidence>
<dbReference type="SUPFAM" id="SSF55073">
    <property type="entry name" value="Nucleotide cyclase"/>
    <property type="match status" value="1"/>
</dbReference>
<feature type="domain" description="PAS" evidence="1">
    <location>
        <begin position="14"/>
        <end position="90"/>
    </location>
</feature>
<dbReference type="InterPro" id="IPR000014">
    <property type="entry name" value="PAS"/>
</dbReference>
<evidence type="ECO:0000259" key="3">
    <source>
        <dbReference type="PROSITE" id="PS50125"/>
    </source>
</evidence>
<dbReference type="InterPro" id="IPR035965">
    <property type="entry name" value="PAS-like_dom_sf"/>
</dbReference>
<evidence type="ECO:0000313" key="5">
    <source>
        <dbReference type="Proteomes" id="UP000231912"/>
    </source>
</evidence>
<dbReference type="GO" id="GO:0004016">
    <property type="term" value="F:adenylate cyclase activity"/>
    <property type="evidence" value="ECO:0007669"/>
    <property type="project" value="UniProtKB-ARBA"/>
</dbReference>
<dbReference type="InterPro" id="IPR050697">
    <property type="entry name" value="Adenylyl/Guanylyl_Cyclase_3/4"/>
</dbReference>
<dbReference type="InterPro" id="IPR000700">
    <property type="entry name" value="PAS-assoc_C"/>
</dbReference>
<dbReference type="EMBL" id="NPDT01000001">
    <property type="protein sequence ID" value="PJZ67440.1"/>
    <property type="molecule type" value="Genomic_DNA"/>
</dbReference>
<dbReference type="NCBIfam" id="TIGR00229">
    <property type="entry name" value="sensory_box"/>
    <property type="match status" value="1"/>
</dbReference>
<proteinExistence type="predicted"/>
<evidence type="ECO:0008006" key="6">
    <source>
        <dbReference type="Google" id="ProtNLM"/>
    </source>
</evidence>
<protein>
    <recommendedName>
        <fullName evidence="6">PAS domain S-box protein</fullName>
    </recommendedName>
</protein>
<dbReference type="GO" id="GO:0035556">
    <property type="term" value="P:intracellular signal transduction"/>
    <property type="evidence" value="ECO:0007669"/>
    <property type="project" value="InterPro"/>
</dbReference>
<dbReference type="Gene3D" id="3.30.450.20">
    <property type="entry name" value="PAS domain"/>
    <property type="match status" value="1"/>
</dbReference>
<name>A0A2M9ZG77_9LEPT</name>
<evidence type="ECO:0000259" key="1">
    <source>
        <dbReference type="PROSITE" id="PS50112"/>
    </source>
</evidence>
<dbReference type="SUPFAM" id="SSF55785">
    <property type="entry name" value="PYP-like sensor domain (PAS domain)"/>
    <property type="match status" value="1"/>
</dbReference>
<comment type="caution">
    <text evidence="4">The sequence shown here is derived from an EMBL/GenBank/DDBJ whole genome shotgun (WGS) entry which is preliminary data.</text>
</comment>
<dbReference type="SMART" id="SM00044">
    <property type="entry name" value="CYCc"/>
    <property type="match status" value="1"/>
</dbReference>
<dbReference type="Pfam" id="PF00211">
    <property type="entry name" value="Guanylate_cyc"/>
    <property type="match status" value="1"/>
</dbReference>
<dbReference type="Proteomes" id="UP000231912">
    <property type="component" value="Unassembled WGS sequence"/>
</dbReference>
<dbReference type="PROSITE" id="PS50113">
    <property type="entry name" value="PAC"/>
    <property type="match status" value="1"/>
</dbReference>
<evidence type="ECO:0000259" key="2">
    <source>
        <dbReference type="PROSITE" id="PS50113"/>
    </source>
</evidence>
<accession>A0A2M9ZG77</accession>
<dbReference type="GO" id="GO:0006171">
    <property type="term" value="P:cAMP biosynthetic process"/>
    <property type="evidence" value="ECO:0007669"/>
    <property type="project" value="TreeGrafter"/>
</dbReference>
<dbReference type="PROSITE" id="PS50112">
    <property type="entry name" value="PAS"/>
    <property type="match status" value="1"/>
</dbReference>
<sequence length="354" mass="39719">MEQEIATENQDFAEKTDLEELLSQYKDAIDKSTIVSMTNLHGRITYANDEFCRLSKYNREELVGKPHNIVRHPDMPKEAFREMWATIKSGKIWKGVVENRAKDGSKYIVNTTIIPIKNPDGTNKEYIGIRSDISELIFSQNKVRSLLDASSKFVPSQFLKELKSTDLTSVHPGEATNLKLTVLFADIRGFTSIAEKLSANEIFENLNRYISHMEPVITKNSGFIDKFIGDGVMALFHSAENAVQAAKEMLKELERFNEESAGNGREKIRIGIGIHYGPVALGTVGTEARMNTTVIGDTVNIAARMEKLTKKAGVPILFTEETLSDLDISAFRLRKVGQSILRGRTRPTTLYTVR</sequence>
<dbReference type="RefSeq" id="WP_100757933.1">
    <property type="nucleotide sequence ID" value="NZ_NPDT01000001.1"/>
</dbReference>
<dbReference type="InterPro" id="IPR001610">
    <property type="entry name" value="PAC"/>
</dbReference>
<dbReference type="AlphaFoldDB" id="A0A2M9ZG77"/>
<reference evidence="4 5" key="1">
    <citation type="submission" date="2017-07" db="EMBL/GenBank/DDBJ databases">
        <title>Leptospira spp. isolated from tropical soils.</title>
        <authorList>
            <person name="Thibeaux R."/>
            <person name="Iraola G."/>
            <person name="Ferres I."/>
            <person name="Bierque E."/>
            <person name="Girault D."/>
            <person name="Soupe-Gilbert M.-E."/>
            <person name="Picardeau M."/>
            <person name="Goarant C."/>
        </authorList>
    </citation>
    <scope>NUCLEOTIDE SEQUENCE [LARGE SCALE GENOMIC DNA]</scope>
    <source>
        <strain evidence="4 5">FH2-C-A2</strain>
    </source>
</reference>
<dbReference type="PANTHER" id="PTHR43081:SF1">
    <property type="entry name" value="ADENYLATE CYCLASE, TERMINAL-DIFFERENTIATION SPECIFIC"/>
    <property type="match status" value="1"/>
</dbReference>
<dbReference type="Pfam" id="PF13426">
    <property type="entry name" value="PAS_9"/>
    <property type="match status" value="1"/>
</dbReference>
<dbReference type="CDD" id="cd07302">
    <property type="entry name" value="CHD"/>
    <property type="match status" value="1"/>
</dbReference>
<feature type="domain" description="Guanylate cyclase" evidence="3">
    <location>
        <begin position="181"/>
        <end position="306"/>
    </location>
</feature>